<feature type="compositionally biased region" description="Low complexity" evidence="1">
    <location>
        <begin position="27"/>
        <end position="59"/>
    </location>
</feature>
<sequence length="620" mass="65197">MSGAQPTTSNRSPSPSISPGNHSPEESPGTTTSDTRTGTVSSLPRSATTTPPAKTPTSAEGLDVPLVTTAKDGTVSWLPQVVEANQIEQTPSVPPPVETESKGSSSVDTRTAMQSIPAPVGPQASSEAIPFAPMSKSTTVVLVTNQGSESSSTSVGDATFTDSPSISQTATSQSRSRLVPTMTALPSKTHAGLSSGSGVSNQTTSGNLPHTSHSPSNGLDHGLVAEEMGGSTISNSTTSRISTSTSTTDFSTSFTMTSSATSMSDSVSALQTTYVSNGVTLTGQDAVAALAAAQTQTATDASAAKAKAGSANEDDKSGLSSISIVGIVGGVLVALILIYLTWSQWRKKQARKTLGDELPDGDEDDNDDEKRRRDAYDNRMTRSSFGAEEPVTPLTYRRRRQHDTYIDEYGTTVYDPTQTYYNDRGQSKYYSDNEPIAPFGDTNYEDGRNEYGLTQYGDGMTAALADGMVTGGTGAPAQNPFVPIPPVPRVPSTYAPNKQETIRSLPAHAPSQIGADERETNCGGSIYDVYGESQSRPATQFSEPSTSKLLPWLNKGQEPPVPQVPTQSAHSWDQGLTPPGIRAPEPTRSPPRAVMAQIQQETAQVGYGGELEGVPIPEFR</sequence>
<proteinExistence type="predicted"/>
<comment type="caution">
    <text evidence="3">The sequence shown here is derived from an EMBL/GenBank/DDBJ whole genome shotgun (WGS) entry which is preliminary data.</text>
</comment>
<feature type="transmembrane region" description="Helical" evidence="2">
    <location>
        <begin position="322"/>
        <end position="342"/>
    </location>
</feature>
<feature type="region of interest" description="Disordered" evidence="1">
    <location>
        <begin position="82"/>
        <end position="105"/>
    </location>
</feature>
<evidence type="ECO:0000256" key="2">
    <source>
        <dbReference type="SAM" id="Phobius"/>
    </source>
</evidence>
<feature type="compositionally biased region" description="Acidic residues" evidence="1">
    <location>
        <begin position="357"/>
        <end position="367"/>
    </location>
</feature>
<name>A0AAW0Z017_9TREE</name>
<organism evidence="3 4">
    <name type="scientific">Kwoniella newhampshirensis</name>
    <dbReference type="NCBI Taxonomy" id="1651941"/>
    <lineage>
        <taxon>Eukaryota</taxon>
        <taxon>Fungi</taxon>
        <taxon>Dikarya</taxon>
        <taxon>Basidiomycota</taxon>
        <taxon>Agaricomycotina</taxon>
        <taxon>Tremellomycetes</taxon>
        <taxon>Tremellales</taxon>
        <taxon>Cryptococcaceae</taxon>
        <taxon>Kwoniella</taxon>
    </lineage>
</organism>
<feature type="compositionally biased region" description="Polar residues" evidence="1">
    <location>
        <begin position="148"/>
        <end position="176"/>
    </location>
</feature>
<dbReference type="EMBL" id="JBCAWK010000009">
    <property type="protein sequence ID" value="KAK8849733.1"/>
    <property type="molecule type" value="Genomic_DNA"/>
</dbReference>
<feature type="region of interest" description="Disordered" evidence="1">
    <location>
        <begin position="355"/>
        <end position="388"/>
    </location>
</feature>
<feature type="region of interest" description="Disordered" evidence="1">
    <location>
        <begin position="148"/>
        <end position="220"/>
    </location>
</feature>
<accession>A0AAW0Z017</accession>
<evidence type="ECO:0000313" key="4">
    <source>
        <dbReference type="Proteomes" id="UP001388673"/>
    </source>
</evidence>
<keyword evidence="2" id="KW-0812">Transmembrane</keyword>
<keyword evidence="4" id="KW-1185">Reference proteome</keyword>
<feature type="compositionally biased region" description="Polar residues" evidence="1">
    <location>
        <begin position="192"/>
        <end position="217"/>
    </location>
</feature>
<protein>
    <recommendedName>
        <fullName evidence="5">Mid2 domain-containing protein</fullName>
    </recommendedName>
</protein>
<keyword evidence="2" id="KW-0472">Membrane</keyword>
<dbReference type="Proteomes" id="UP001388673">
    <property type="component" value="Unassembled WGS sequence"/>
</dbReference>
<feature type="compositionally biased region" description="Polar residues" evidence="1">
    <location>
        <begin position="1"/>
        <end position="21"/>
    </location>
</feature>
<gene>
    <name evidence="3" type="ORF">IAR55_005068</name>
</gene>
<evidence type="ECO:0000313" key="3">
    <source>
        <dbReference type="EMBL" id="KAK8849733.1"/>
    </source>
</evidence>
<keyword evidence="2" id="KW-1133">Transmembrane helix</keyword>
<dbReference type="GeneID" id="92182326"/>
<feature type="compositionally biased region" description="Basic and acidic residues" evidence="1">
    <location>
        <begin position="368"/>
        <end position="380"/>
    </location>
</feature>
<dbReference type="RefSeq" id="XP_066801621.1">
    <property type="nucleotide sequence ID" value="XM_066948162.1"/>
</dbReference>
<feature type="region of interest" description="Disordered" evidence="1">
    <location>
        <begin position="1"/>
        <end position="67"/>
    </location>
</feature>
<dbReference type="AlphaFoldDB" id="A0AAW0Z017"/>
<evidence type="ECO:0008006" key="5">
    <source>
        <dbReference type="Google" id="ProtNLM"/>
    </source>
</evidence>
<dbReference type="KEGG" id="kne:92182326"/>
<reference evidence="3 4" key="1">
    <citation type="journal article" date="2024" name="bioRxiv">
        <title>Comparative genomics of Cryptococcus and Kwoniella reveals pathogenesis evolution and contrasting karyotype dynamics via intercentromeric recombination or chromosome fusion.</title>
        <authorList>
            <person name="Coelho M.A."/>
            <person name="David-Palma M."/>
            <person name="Shea T."/>
            <person name="Bowers K."/>
            <person name="McGinley-Smith S."/>
            <person name="Mohammad A.W."/>
            <person name="Gnirke A."/>
            <person name="Yurkov A.M."/>
            <person name="Nowrousian M."/>
            <person name="Sun S."/>
            <person name="Cuomo C.A."/>
            <person name="Heitman J."/>
        </authorList>
    </citation>
    <scope>NUCLEOTIDE SEQUENCE [LARGE SCALE GENOMIC DNA]</scope>
    <source>
        <strain evidence="3 4">CBS 13917</strain>
    </source>
</reference>
<evidence type="ECO:0000256" key="1">
    <source>
        <dbReference type="SAM" id="MobiDB-lite"/>
    </source>
</evidence>
<feature type="region of interest" description="Disordered" evidence="1">
    <location>
        <begin position="552"/>
        <end position="593"/>
    </location>
</feature>